<dbReference type="AlphaFoldDB" id="A0A8W8LD79"/>
<keyword evidence="1" id="KW-0677">Repeat</keyword>
<dbReference type="EnsemblMetazoa" id="G27582.2">
    <property type="protein sequence ID" value="G27582.2:cds"/>
    <property type="gene ID" value="G27582"/>
</dbReference>
<sequence length="272" mass="30794">MTTDVASQPEEPEEPVEVLLPNTNIVTHCVLKNDVERLRKSFEDDEDPYKETVADLINSRGRDGKSPLDLTSTLGRIELAKELILRGAEVNSANIKGYTALHHAAAWGKVSLLKVLVDALADLQLKTAHGERARETALRYNQTECVDFLDWAEAKSELLEAIRNHQEFLTDPERNQGRLTKEDKNIITNSCKEKTEWVENTSDATTQDFISQRQNLDEIITPIIQKLNEPGTNKIKTRTIIQIITIILPLNFSSLCMEYITLCLYLVSIQCF</sequence>
<evidence type="ECO:0000256" key="1">
    <source>
        <dbReference type="ARBA" id="ARBA00022737"/>
    </source>
</evidence>
<evidence type="ECO:0000256" key="2">
    <source>
        <dbReference type="ARBA" id="ARBA00023043"/>
    </source>
</evidence>
<dbReference type="InterPro" id="IPR029048">
    <property type="entry name" value="HSP70_C_sf"/>
</dbReference>
<dbReference type="SMART" id="SM00248">
    <property type="entry name" value="ANK"/>
    <property type="match status" value="2"/>
</dbReference>
<reference evidence="4" key="1">
    <citation type="submission" date="2022-08" db="UniProtKB">
        <authorList>
            <consortium name="EnsemblMetazoa"/>
        </authorList>
    </citation>
    <scope>IDENTIFICATION</scope>
    <source>
        <strain evidence="4">05x7-T-G4-1.051#20</strain>
    </source>
</reference>
<evidence type="ECO:0000313" key="4">
    <source>
        <dbReference type="EnsemblMetazoa" id="G27582.2:cds"/>
    </source>
</evidence>
<dbReference type="Pfam" id="PF12796">
    <property type="entry name" value="Ank_2"/>
    <property type="match status" value="1"/>
</dbReference>
<accession>A0A8W8LD79</accession>
<dbReference type="SUPFAM" id="SSF100934">
    <property type="entry name" value="Heat shock protein 70kD (HSP70), C-terminal subdomain"/>
    <property type="match status" value="1"/>
</dbReference>
<dbReference type="Gene3D" id="1.25.40.20">
    <property type="entry name" value="Ankyrin repeat-containing domain"/>
    <property type="match status" value="1"/>
</dbReference>
<dbReference type="PANTHER" id="PTHR24171">
    <property type="entry name" value="ANKYRIN REPEAT DOMAIN-CONTAINING PROTEIN 39-RELATED"/>
    <property type="match status" value="1"/>
</dbReference>
<keyword evidence="5" id="KW-1185">Reference proteome</keyword>
<feature type="repeat" description="ANK" evidence="3">
    <location>
        <begin position="63"/>
        <end position="95"/>
    </location>
</feature>
<dbReference type="Proteomes" id="UP000005408">
    <property type="component" value="Unassembled WGS sequence"/>
</dbReference>
<evidence type="ECO:0000256" key="3">
    <source>
        <dbReference type="PROSITE-ProRule" id="PRU00023"/>
    </source>
</evidence>
<dbReference type="Gene3D" id="1.20.1270.10">
    <property type="match status" value="1"/>
</dbReference>
<dbReference type="InterPro" id="IPR036770">
    <property type="entry name" value="Ankyrin_rpt-contain_sf"/>
</dbReference>
<dbReference type="SUPFAM" id="SSF48403">
    <property type="entry name" value="Ankyrin repeat"/>
    <property type="match status" value="1"/>
</dbReference>
<protein>
    <recommendedName>
        <fullName evidence="6">Ankyrin repeat domain-containing protein 45</fullName>
    </recommendedName>
</protein>
<dbReference type="InterPro" id="IPR002110">
    <property type="entry name" value="Ankyrin_rpt"/>
</dbReference>
<evidence type="ECO:0000313" key="5">
    <source>
        <dbReference type="Proteomes" id="UP000005408"/>
    </source>
</evidence>
<feature type="repeat" description="ANK" evidence="3">
    <location>
        <begin position="96"/>
        <end position="128"/>
    </location>
</feature>
<keyword evidence="2 3" id="KW-0040">ANK repeat</keyword>
<proteinExistence type="predicted"/>
<organism evidence="4 5">
    <name type="scientific">Magallana gigas</name>
    <name type="common">Pacific oyster</name>
    <name type="synonym">Crassostrea gigas</name>
    <dbReference type="NCBI Taxonomy" id="29159"/>
    <lineage>
        <taxon>Eukaryota</taxon>
        <taxon>Metazoa</taxon>
        <taxon>Spiralia</taxon>
        <taxon>Lophotrochozoa</taxon>
        <taxon>Mollusca</taxon>
        <taxon>Bivalvia</taxon>
        <taxon>Autobranchia</taxon>
        <taxon>Pteriomorphia</taxon>
        <taxon>Ostreida</taxon>
        <taxon>Ostreoidea</taxon>
        <taxon>Ostreidae</taxon>
        <taxon>Magallana</taxon>
    </lineage>
</organism>
<dbReference type="PROSITE" id="PS50088">
    <property type="entry name" value="ANK_REPEAT"/>
    <property type="match status" value="2"/>
</dbReference>
<name>A0A8W8LD79_MAGGI</name>
<evidence type="ECO:0008006" key="6">
    <source>
        <dbReference type="Google" id="ProtNLM"/>
    </source>
</evidence>
<dbReference type="PROSITE" id="PS50297">
    <property type="entry name" value="ANK_REP_REGION"/>
    <property type="match status" value="2"/>
</dbReference>